<name>A0AAE1LX51_9HYPO</name>
<dbReference type="InterPro" id="IPR051609">
    <property type="entry name" value="NmrA/Isoflavone_reductase-like"/>
</dbReference>
<dbReference type="GO" id="GO:0016491">
    <property type="term" value="F:oxidoreductase activity"/>
    <property type="evidence" value="ECO:0007669"/>
    <property type="project" value="UniProtKB-KW"/>
</dbReference>
<dbReference type="GeneID" id="87923119"/>
<dbReference type="SUPFAM" id="SSF51735">
    <property type="entry name" value="NAD(P)-binding Rossmann-fold domains"/>
    <property type="match status" value="1"/>
</dbReference>
<accession>A0AAE1LX51</accession>
<sequence>MVNVTIAGGSGPVAREIIDALLVTGKHSVTILSRREASDEDVIPGTTWRAVDYSNHGALVEALKGTHTLLSFVQIMQQSGQDTQKQLIDASVAAGVKRFAPSEYGSSGTAHMSWYSGKEVAREYLRKLNASGKVLEYTLFQPGLFLDYLASPYKTSKHIEPIDFIFDFEKCRAVIIEGHGDTTITLTSAADTAAMIAKAVDYDKEWPEVSGIQGNRATFSQIIKIGEKLRDRPFTVEKVQLEDVKAGNLTLPWRFERHHSAISDEEAEVMSKIVVTGVFLSSLEGGWDVSNELNQIFPDYEFAKIEDFLSKVWNRKV</sequence>
<organism evidence="5 6">
    <name type="scientific">Trichoderma aggressivum f. europaeum</name>
    <dbReference type="NCBI Taxonomy" id="173218"/>
    <lineage>
        <taxon>Eukaryota</taxon>
        <taxon>Fungi</taxon>
        <taxon>Dikarya</taxon>
        <taxon>Ascomycota</taxon>
        <taxon>Pezizomycotina</taxon>
        <taxon>Sordariomycetes</taxon>
        <taxon>Hypocreomycetidae</taxon>
        <taxon>Hypocreales</taxon>
        <taxon>Hypocreaceae</taxon>
        <taxon>Trichoderma</taxon>
    </lineage>
</organism>
<dbReference type="Gene3D" id="3.40.50.720">
    <property type="entry name" value="NAD(P)-binding Rossmann-like Domain"/>
    <property type="match status" value="1"/>
</dbReference>
<evidence type="ECO:0000313" key="5">
    <source>
        <dbReference type="EMBL" id="KAK4065823.1"/>
    </source>
</evidence>
<evidence type="ECO:0000256" key="3">
    <source>
        <dbReference type="ARBA" id="ARBA00023002"/>
    </source>
</evidence>
<gene>
    <name evidence="5" type="ORF">Triagg1_8375</name>
</gene>
<dbReference type="AlphaFoldDB" id="A0AAE1LX51"/>
<keyword evidence="3" id="KW-0560">Oxidoreductase</keyword>
<dbReference type="PANTHER" id="PTHR47706:SF4">
    <property type="entry name" value="NMRA-LIKE DOMAIN-CONTAINING PROTEIN"/>
    <property type="match status" value="1"/>
</dbReference>
<dbReference type="Gene3D" id="3.90.25.10">
    <property type="entry name" value="UDP-galactose 4-epimerase, domain 1"/>
    <property type="match status" value="1"/>
</dbReference>
<dbReference type="InterPro" id="IPR036291">
    <property type="entry name" value="NAD(P)-bd_dom_sf"/>
</dbReference>
<keyword evidence="6" id="KW-1185">Reference proteome</keyword>
<dbReference type="EMBL" id="JAWRVG010000041">
    <property type="protein sequence ID" value="KAK4065823.1"/>
    <property type="molecule type" value="Genomic_DNA"/>
</dbReference>
<comment type="similarity">
    <text evidence="1">Belongs to the NmrA-type oxidoreductase family. Isoflavone reductase subfamily.</text>
</comment>
<dbReference type="Pfam" id="PF05368">
    <property type="entry name" value="NmrA"/>
    <property type="match status" value="1"/>
</dbReference>
<evidence type="ECO:0000256" key="2">
    <source>
        <dbReference type="ARBA" id="ARBA00022857"/>
    </source>
</evidence>
<feature type="domain" description="NmrA-like" evidence="4">
    <location>
        <begin position="4"/>
        <end position="247"/>
    </location>
</feature>
<evidence type="ECO:0000313" key="6">
    <source>
        <dbReference type="Proteomes" id="UP001273209"/>
    </source>
</evidence>
<keyword evidence="2" id="KW-0521">NADP</keyword>
<dbReference type="PANTHER" id="PTHR47706">
    <property type="entry name" value="NMRA-LIKE FAMILY PROTEIN"/>
    <property type="match status" value="1"/>
</dbReference>
<proteinExistence type="inferred from homology"/>
<comment type="caution">
    <text evidence="5">The sequence shown here is derived from an EMBL/GenBank/DDBJ whole genome shotgun (WGS) entry which is preliminary data.</text>
</comment>
<dbReference type="RefSeq" id="XP_062752568.1">
    <property type="nucleotide sequence ID" value="XM_062903214.1"/>
</dbReference>
<dbReference type="Proteomes" id="UP001273209">
    <property type="component" value="Unassembled WGS sequence"/>
</dbReference>
<dbReference type="InterPro" id="IPR008030">
    <property type="entry name" value="NmrA-like"/>
</dbReference>
<evidence type="ECO:0000256" key="1">
    <source>
        <dbReference type="ARBA" id="ARBA00005725"/>
    </source>
</evidence>
<evidence type="ECO:0000259" key="4">
    <source>
        <dbReference type="Pfam" id="PF05368"/>
    </source>
</evidence>
<reference evidence="5" key="1">
    <citation type="submission" date="2023-11" db="EMBL/GenBank/DDBJ databases">
        <title>The genome sequences of three competitors of mushroom-forming fungi.</title>
        <authorList>
            <person name="Beijen E."/>
            <person name="Ohm R.A."/>
        </authorList>
    </citation>
    <scope>NUCLEOTIDE SEQUENCE</scope>
    <source>
        <strain evidence="5">CBS 100526</strain>
    </source>
</reference>
<protein>
    <recommendedName>
        <fullName evidence="4">NmrA-like domain-containing protein</fullName>
    </recommendedName>
</protein>